<protein>
    <recommendedName>
        <fullName evidence="5">Prealbumin-like fold domain-containing protein</fullName>
    </recommendedName>
</protein>
<organism evidence="3 4">
    <name type="scientific">Eubacterium cellulosolvens (strain ATCC 43171 / JCM 9499 / 6)</name>
    <name type="common">Cillobacterium cellulosolvens</name>
    <dbReference type="NCBI Taxonomy" id="633697"/>
    <lineage>
        <taxon>Bacteria</taxon>
        <taxon>Bacillati</taxon>
        <taxon>Bacillota</taxon>
        <taxon>Clostridia</taxon>
        <taxon>Eubacteriales</taxon>
        <taxon>Eubacteriaceae</taxon>
        <taxon>Eubacterium</taxon>
    </lineage>
</organism>
<keyword evidence="2" id="KW-0732">Signal</keyword>
<reference evidence="3 4" key="2">
    <citation type="submission" date="2012-02" db="EMBL/GenBank/DDBJ databases">
        <title>Improved High-Quality Draft sequence of Eubacterium cellulosolvens 6.</title>
        <authorList>
            <consortium name="US DOE Joint Genome Institute"/>
            <person name="Lucas S."/>
            <person name="Han J."/>
            <person name="Lapidus A."/>
            <person name="Cheng J.-F."/>
            <person name="Goodwin L."/>
            <person name="Pitluck S."/>
            <person name="Peters L."/>
            <person name="Mikhailova N."/>
            <person name="Gu W."/>
            <person name="Detter J.C."/>
            <person name="Han C."/>
            <person name="Tapia R."/>
            <person name="Land M."/>
            <person name="Hauser L."/>
            <person name="Kyrpides N."/>
            <person name="Ivanova N."/>
            <person name="Pagani I."/>
            <person name="Johnson E."/>
            <person name="Mukhopadhyay B."/>
            <person name="Anderson I."/>
            <person name="Woyke T."/>
        </authorList>
    </citation>
    <scope>NUCLEOTIDE SEQUENCE [LARGE SCALE GENOMIC DNA]</scope>
    <source>
        <strain evidence="3 4">6</strain>
    </source>
</reference>
<dbReference type="OrthoDB" id="2199792at2"/>
<keyword evidence="1" id="KW-1133">Transmembrane helix</keyword>
<dbReference type="Gene3D" id="2.60.40.10">
    <property type="entry name" value="Immunoglobulins"/>
    <property type="match status" value="2"/>
</dbReference>
<feature type="transmembrane region" description="Helical" evidence="1">
    <location>
        <begin position="591"/>
        <end position="609"/>
    </location>
</feature>
<sequence>MKSGKLKIGLALLAASVLLPAAGNILPAQAGTASASTIDPGKEVSLTVVNVRGAADESGQTGGNDGTKGSGIAGNVFSVLKIADLKILGDENGCGMYYVPTESGEELIRLSREAGLEVKATLIGGTTAYTGPQMEDLIDRFCRSGTVEEEGSPAEGEERLTDFVRKQQKAIEFLPTDSEGKSSRQGMEQGLYLVARTGDTTKTVEPSGDDPAGGEDVVGKTVPREAALSEIRPFLVSLPMTGSAVDGSAVDEDWQYDVTVFPKQQLISIPKYIVSCEDKDTLLAREDVEIGEVFEQVILPEIPAAESWHAYEKYAVTDEMDPGMSLVRIKAVRLGKKTEATGKLSDLTAYTDLEEDVDYMVSDLQGEKNPEGSSGFCVTLLEKGLERINASAEDSRLEILYETVLNDKASDGSGAVMENHPALDWKVTGEQGNHIDGNRPAVCSYRLKVTKTGLQDPTKVTFSMQRKKDGSACRFKKESEGTWLILGEDTSEDMGELYVSPASDGTMTIRGLDDESYRLTECSTESGYELLSEPLEVELKSEDPADGNLSAASVHLGEENEIPVEVDKGTASFSIRNRRGVFPKMGGVGRFVFYLTTVTGMLLSGCLLGRRRKNYGR</sequence>
<evidence type="ECO:0000313" key="4">
    <source>
        <dbReference type="Proteomes" id="UP000005753"/>
    </source>
</evidence>
<evidence type="ECO:0000256" key="2">
    <source>
        <dbReference type="SAM" id="SignalP"/>
    </source>
</evidence>
<dbReference type="eggNOG" id="ENOG502ZDR0">
    <property type="taxonomic scope" value="Bacteria"/>
</dbReference>
<keyword evidence="1" id="KW-0812">Transmembrane</keyword>
<evidence type="ECO:0008006" key="5">
    <source>
        <dbReference type="Google" id="ProtNLM"/>
    </source>
</evidence>
<name>I5AW31_EUBC6</name>
<dbReference type="HOGENOM" id="CLU_442635_0_0_9"/>
<dbReference type="EMBL" id="CM001487">
    <property type="protein sequence ID" value="EIM58004.1"/>
    <property type="molecule type" value="Genomic_DNA"/>
</dbReference>
<dbReference type="Gene3D" id="2.60.40.740">
    <property type="match status" value="1"/>
</dbReference>
<dbReference type="InterPro" id="IPR013783">
    <property type="entry name" value="Ig-like_fold"/>
</dbReference>
<dbReference type="Proteomes" id="UP000005753">
    <property type="component" value="Chromosome"/>
</dbReference>
<feature type="signal peptide" evidence="2">
    <location>
        <begin position="1"/>
        <end position="30"/>
    </location>
</feature>
<gene>
    <name evidence="3" type="ORF">EubceDRAFT1_2253</name>
</gene>
<keyword evidence="4" id="KW-1185">Reference proteome</keyword>
<reference evidence="3 4" key="1">
    <citation type="submission" date="2010-08" db="EMBL/GenBank/DDBJ databases">
        <authorList>
            <consortium name="US DOE Joint Genome Institute (JGI-PGF)"/>
            <person name="Lucas S."/>
            <person name="Copeland A."/>
            <person name="Lapidus A."/>
            <person name="Cheng J.-F."/>
            <person name="Bruce D."/>
            <person name="Goodwin L."/>
            <person name="Pitluck S."/>
            <person name="Land M.L."/>
            <person name="Hauser L."/>
            <person name="Chang Y.-J."/>
            <person name="Anderson I.J."/>
            <person name="Johnson E."/>
            <person name="Mulhopadhyay B."/>
            <person name="Kyrpides N."/>
            <person name="Woyke T.J."/>
        </authorList>
    </citation>
    <scope>NUCLEOTIDE SEQUENCE [LARGE SCALE GENOMIC DNA]</scope>
    <source>
        <strain evidence="3 4">6</strain>
    </source>
</reference>
<dbReference type="AlphaFoldDB" id="I5AW31"/>
<dbReference type="InterPro" id="IPR048052">
    <property type="entry name" value="FM1-like"/>
</dbReference>
<keyword evidence="1" id="KW-0472">Membrane</keyword>
<accession>I5AW31</accession>
<evidence type="ECO:0000313" key="3">
    <source>
        <dbReference type="EMBL" id="EIM58004.1"/>
    </source>
</evidence>
<proteinExistence type="predicted"/>
<evidence type="ECO:0000256" key="1">
    <source>
        <dbReference type="SAM" id="Phobius"/>
    </source>
</evidence>
<dbReference type="STRING" id="633697.EubceDRAFT1_2253"/>
<feature type="chain" id="PRO_5003699471" description="Prealbumin-like fold domain-containing protein" evidence="2">
    <location>
        <begin position="31"/>
        <end position="617"/>
    </location>
</feature>
<dbReference type="NCBIfam" id="NF033902">
    <property type="entry name" value="iso_D2_wall_anc"/>
    <property type="match status" value="1"/>
</dbReference>